<dbReference type="SUPFAM" id="SSF88946">
    <property type="entry name" value="Sigma2 domain of RNA polymerase sigma factors"/>
    <property type="match status" value="1"/>
</dbReference>
<evidence type="ECO:0000256" key="6">
    <source>
        <dbReference type="RuleBase" id="RU000716"/>
    </source>
</evidence>
<feature type="domain" description="RNA polymerase sigma-70 region 2" evidence="7">
    <location>
        <begin position="22"/>
        <end position="89"/>
    </location>
</feature>
<evidence type="ECO:0000256" key="2">
    <source>
        <dbReference type="ARBA" id="ARBA00023015"/>
    </source>
</evidence>
<dbReference type="RefSeq" id="WP_379955162.1">
    <property type="nucleotide sequence ID" value="NZ_JAUYVI010000003.1"/>
</dbReference>
<feature type="domain" description="RNA polymerase sigma factor 70 region 4 type 2" evidence="8">
    <location>
        <begin position="121"/>
        <end position="173"/>
    </location>
</feature>
<dbReference type="PROSITE" id="PS01063">
    <property type="entry name" value="SIGMA70_ECF"/>
    <property type="match status" value="1"/>
</dbReference>
<evidence type="ECO:0000256" key="5">
    <source>
        <dbReference type="ARBA" id="ARBA00023163"/>
    </source>
</evidence>
<keyword evidence="2 6" id="KW-0805">Transcription regulation</keyword>
<evidence type="ECO:0000256" key="4">
    <source>
        <dbReference type="ARBA" id="ARBA00023125"/>
    </source>
</evidence>
<dbReference type="EMBL" id="JAUYVI010000003">
    <property type="protein sequence ID" value="MDQ7247727.1"/>
    <property type="molecule type" value="Genomic_DNA"/>
</dbReference>
<evidence type="ECO:0000259" key="7">
    <source>
        <dbReference type="Pfam" id="PF04542"/>
    </source>
</evidence>
<reference evidence="10" key="1">
    <citation type="submission" date="2023-08" db="EMBL/GenBank/DDBJ databases">
        <title>Rhodospirillaceae gen. nov., a novel taxon isolated from the Yangtze River Yuezi River estuary sludge.</title>
        <authorList>
            <person name="Ruan L."/>
        </authorList>
    </citation>
    <scope>NUCLEOTIDE SEQUENCE [LARGE SCALE GENOMIC DNA]</scope>
    <source>
        <strain evidence="10">R-7</strain>
    </source>
</reference>
<dbReference type="Pfam" id="PF04542">
    <property type="entry name" value="Sigma70_r2"/>
    <property type="match status" value="1"/>
</dbReference>
<dbReference type="Pfam" id="PF08281">
    <property type="entry name" value="Sigma70_r4_2"/>
    <property type="match status" value="1"/>
</dbReference>
<evidence type="ECO:0000259" key="8">
    <source>
        <dbReference type="Pfam" id="PF08281"/>
    </source>
</evidence>
<comment type="similarity">
    <text evidence="1 6">Belongs to the sigma-70 factor family. ECF subfamily.</text>
</comment>
<dbReference type="PANTHER" id="PTHR43133">
    <property type="entry name" value="RNA POLYMERASE ECF-TYPE SIGMA FACTO"/>
    <property type="match status" value="1"/>
</dbReference>
<keyword evidence="5 6" id="KW-0804">Transcription</keyword>
<proteinExistence type="inferred from homology"/>
<accession>A0ABU0YJ39</accession>
<evidence type="ECO:0000256" key="1">
    <source>
        <dbReference type="ARBA" id="ARBA00010641"/>
    </source>
</evidence>
<evidence type="ECO:0000313" key="9">
    <source>
        <dbReference type="EMBL" id="MDQ7247727.1"/>
    </source>
</evidence>
<name>A0ABU0YJ39_9PROT</name>
<keyword evidence="3 6" id="KW-0731">Sigma factor</keyword>
<dbReference type="NCBIfam" id="TIGR02937">
    <property type="entry name" value="sigma70-ECF"/>
    <property type="match status" value="1"/>
</dbReference>
<evidence type="ECO:0000313" key="10">
    <source>
        <dbReference type="Proteomes" id="UP001230156"/>
    </source>
</evidence>
<evidence type="ECO:0000256" key="3">
    <source>
        <dbReference type="ARBA" id="ARBA00023082"/>
    </source>
</evidence>
<dbReference type="InterPro" id="IPR013249">
    <property type="entry name" value="RNA_pol_sigma70_r4_t2"/>
</dbReference>
<comment type="caution">
    <text evidence="9">The sequence shown here is derived from an EMBL/GenBank/DDBJ whole genome shotgun (WGS) entry which is preliminary data.</text>
</comment>
<dbReference type="Proteomes" id="UP001230156">
    <property type="component" value="Unassembled WGS sequence"/>
</dbReference>
<keyword evidence="4 6" id="KW-0238">DNA-binding</keyword>
<dbReference type="InterPro" id="IPR007627">
    <property type="entry name" value="RNA_pol_sigma70_r2"/>
</dbReference>
<dbReference type="InterPro" id="IPR013324">
    <property type="entry name" value="RNA_pol_sigma_r3/r4-like"/>
</dbReference>
<protein>
    <recommendedName>
        <fullName evidence="6">RNA polymerase sigma factor</fullName>
    </recommendedName>
</protein>
<dbReference type="Gene3D" id="1.10.10.10">
    <property type="entry name" value="Winged helix-like DNA-binding domain superfamily/Winged helix DNA-binding domain"/>
    <property type="match status" value="1"/>
</dbReference>
<dbReference type="InterPro" id="IPR000838">
    <property type="entry name" value="RNA_pol_sigma70_ECF_CS"/>
</dbReference>
<dbReference type="PANTHER" id="PTHR43133:SF62">
    <property type="entry name" value="RNA POLYMERASE SIGMA FACTOR SIGZ"/>
    <property type="match status" value="1"/>
</dbReference>
<dbReference type="InterPro" id="IPR013325">
    <property type="entry name" value="RNA_pol_sigma_r2"/>
</dbReference>
<dbReference type="Gene3D" id="1.10.1740.10">
    <property type="match status" value="1"/>
</dbReference>
<dbReference type="CDD" id="cd06171">
    <property type="entry name" value="Sigma70_r4"/>
    <property type="match status" value="1"/>
</dbReference>
<dbReference type="InterPro" id="IPR036388">
    <property type="entry name" value="WH-like_DNA-bd_sf"/>
</dbReference>
<keyword evidence="10" id="KW-1185">Reference proteome</keyword>
<dbReference type="InterPro" id="IPR039425">
    <property type="entry name" value="RNA_pol_sigma-70-like"/>
</dbReference>
<dbReference type="InterPro" id="IPR014284">
    <property type="entry name" value="RNA_pol_sigma-70_dom"/>
</dbReference>
<sequence>MAELESLIEASAAGNRAAFSALYDAAAPQLFGLALRILKRRDWAEDVLQDALISAWRNAGEYRRELGSGKAWLTVILRNRALDRLRREAAARLEPSGDAMPELEDPNPSALDLTISGEAGRRLMACLEQLEEAQKRAILMAYFDGLTHEELAARIATPLGTVKSWIRRGLQRLKGCLEL</sequence>
<dbReference type="SUPFAM" id="SSF88659">
    <property type="entry name" value="Sigma3 and sigma4 domains of RNA polymerase sigma factors"/>
    <property type="match status" value="1"/>
</dbReference>
<organism evidence="9 10">
    <name type="scientific">Dongia sedimenti</name>
    <dbReference type="NCBI Taxonomy" id="3064282"/>
    <lineage>
        <taxon>Bacteria</taxon>
        <taxon>Pseudomonadati</taxon>
        <taxon>Pseudomonadota</taxon>
        <taxon>Alphaproteobacteria</taxon>
        <taxon>Rhodospirillales</taxon>
        <taxon>Dongiaceae</taxon>
        <taxon>Dongia</taxon>
    </lineage>
</organism>
<gene>
    <name evidence="9" type="ORF">Q8A70_08615</name>
</gene>